<keyword evidence="2" id="KW-0238">DNA-binding</keyword>
<evidence type="ECO:0000313" key="7">
    <source>
        <dbReference type="Proteomes" id="UP000198867"/>
    </source>
</evidence>
<dbReference type="EMBL" id="FOVM01000001">
    <property type="protein sequence ID" value="SFN43663.1"/>
    <property type="molecule type" value="Genomic_DNA"/>
</dbReference>
<keyword evidence="7" id="KW-1185">Reference proteome</keyword>
<dbReference type="InterPro" id="IPR036390">
    <property type="entry name" value="WH_DNA-bd_sf"/>
</dbReference>
<evidence type="ECO:0000256" key="2">
    <source>
        <dbReference type="ARBA" id="ARBA00023125"/>
    </source>
</evidence>
<organism evidence="6 7">
    <name type="scientific">Mycetocola miduiensis</name>
    <dbReference type="NCBI Taxonomy" id="995034"/>
    <lineage>
        <taxon>Bacteria</taxon>
        <taxon>Bacillati</taxon>
        <taxon>Actinomycetota</taxon>
        <taxon>Actinomycetes</taxon>
        <taxon>Micrococcales</taxon>
        <taxon>Microbacteriaceae</taxon>
        <taxon>Mycetocola</taxon>
    </lineage>
</organism>
<dbReference type="PANTHER" id="PTHR30136">
    <property type="entry name" value="HELIX-TURN-HELIX TRANSCRIPTIONAL REGULATOR, ICLR FAMILY"/>
    <property type="match status" value="1"/>
</dbReference>
<dbReference type="SUPFAM" id="SSF46785">
    <property type="entry name" value="Winged helix' DNA-binding domain"/>
    <property type="match status" value="1"/>
</dbReference>
<dbReference type="InterPro" id="IPR050707">
    <property type="entry name" value="HTH_MetabolicPath_Reg"/>
</dbReference>
<dbReference type="PANTHER" id="PTHR30136:SF24">
    <property type="entry name" value="HTH-TYPE TRANSCRIPTIONAL REPRESSOR ALLR"/>
    <property type="match status" value="1"/>
</dbReference>
<reference evidence="7" key="1">
    <citation type="submission" date="2016-10" db="EMBL/GenBank/DDBJ databases">
        <authorList>
            <person name="Varghese N."/>
            <person name="Submissions S."/>
        </authorList>
    </citation>
    <scope>NUCLEOTIDE SEQUENCE [LARGE SCALE GENOMIC DNA]</scope>
    <source>
        <strain evidence="7">CGMCC 1.11101</strain>
    </source>
</reference>
<dbReference type="SMART" id="SM00346">
    <property type="entry name" value="HTH_ICLR"/>
    <property type="match status" value="1"/>
</dbReference>
<dbReference type="RefSeq" id="WP_090708706.1">
    <property type="nucleotide sequence ID" value="NZ_FOVM01000001.1"/>
</dbReference>
<dbReference type="InterPro" id="IPR005471">
    <property type="entry name" value="Tscrpt_reg_IclR_N"/>
</dbReference>
<dbReference type="Gene3D" id="3.30.450.40">
    <property type="match status" value="1"/>
</dbReference>
<gene>
    <name evidence="6" type="ORF">SAMN05216219_0642</name>
</gene>
<evidence type="ECO:0000313" key="6">
    <source>
        <dbReference type="EMBL" id="SFN43663.1"/>
    </source>
</evidence>
<dbReference type="Pfam" id="PF09339">
    <property type="entry name" value="HTH_IclR"/>
    <property type="match status" value="1"/>
</dbReference>
<evidence type="ECO:0000256" key="3">
    <source>
        <dbReference type="ARBA" id="ARBA00023163"/>
    </source>
</evidence>
<dbReference type="GO" id="GO:0045892">
    <property type="term" value="P:negative regulation of DNA-templated transcription"/>
    <property type="evidence" value="ECO:0007669"/>
    <property type="project" value="TreeGrafter"/>
</dbReference>
<evidence type="ECO:0000256" key="1">
    <source>
        <dbReference type="ARBA" id="ARBA00023015"/>
    </source>
</evidence>
<sequence length="246" mass="26747">MQVVFRALDVLRCVAKSVSPLSLNDISSRLELPPSTVHRLLSALTDEEYVIRDPLSRRYIAGPALAEFTKHASSNKLPDLAAPVLQRLSHQFAETVYVTSLTTDRAVCVGLIESSRPLRLNMSVGDRFPWHASASARSILAFLPQTLIEQLLAEQPMDQFTVNTPRTKEEVYAHLSDVRVSGYDVCDDELDSGVWAAAAPILTDKTEVHGSLGIGAPGERFKTKSLREAAINAVVEGAAEIAANLG</sequence>
<dbReference type="Pfam" id="PF01614">
    <property type="entry name" value="IclR_C"/>
    <property type="match status" value="1"/>
</dbReference>
<dbReference type="InterPro" id="IPR014757">
    <property type="entry name" value="Tscrpt_reg_IclR_C"/>
</dbReference>
<evidence type="ECO:0000259" key="4">
    <source>
        <dbReference type="PROSITE" id="PS51077"/>
    </source>
</evidence>
<dbReference type="Gene3D" id="1.10.10.10">
    <property type="entry name" value="Winged helix-like DNA-binding domain superfamily/Winged helix DNA-binding domain"/>
    <property type="match status" value="1"/>
</dbReference>
<feature type="domain" description="HTH iclR-type" evidence="4">
    <location>
        <begin position="1"/>
        <end position="63"/>
    </location>
</feature>
<dbReference type="PROSITE" id="PS51078">
    <property type="entry name" value="ICLR_ED"/>
    <property type="match status" value="1"/>
</dbReference>
<keyword evidence="1" id="KW-0805">Transcription regulation</keyword>
<name>A0A1I4Z0T4_9MICO</name>
<dbReference type="GO" id="GO:0003677">
    <property type="term" value="F:DNA binding"/>
    <property type="evidence" value="ECO:0007669"/>
    <property type="project" value="UniProtKB-KW"/>
</dbReference>
<dbReference type="InterPro" id="IPR036388">
    <property type="entry name" value="WH-like_DNA-bd_sf"/>
</dbReference>
<accession>A0A1I4Z0T4</accession>
<feature type="domain" description="IclR-ED" evidence="5">
    <location>
        <begin position="64"/>
        <end position="246"/>
    </location>
</feature>
<dbReference type="SUPFAM" id="SSF55781">
    <property type="entry name" value="GAF domain-like"/>
    <property type="match status" value="1"/>
</dbReference>
<keyword evidence="3" id="KW-0804">Transcription</keyword>
<evidence type="ECO:0000259" key="5">
    <source>
        <dbReference type="PROSITE" id="PS51078"/>
    </source>
</evidence>
<dbReference type="AlphaFoldDB" id="A0A1I4Z0T4"/>
<protein>
    <submittedName>
        <fullName evidence="6">Transcriptional regulator, IclR family</fullName>
    </submittedName>
</protein>
<dbReference type="Proteomes" id="UP000198867">
    <property type="component" value="Unassembled WGS sequence"/>
</dbReference>
<proteinExistence type="predicted"/>
<dbReference type="OrthoDB" id="8479143at2"/>
<dbReference type="STRING" id="995034.SAMN05216219_0642"/>
<dbReference type="GO" id="GO:0003700">
    <property type="term" value="F:DNA-binding transcription factor activity"/>
    <property type="evidence" value="ECO:0007669"/>
    <property type="project" value="TreeGrafter"/>
</dbReference>
<dbReference type="PROSITE" id="PS51077">
    <property type="entry name" value="HTH_ICLR"/>
    <property type="match status" value="1"/>
</dbReference>
<dbReference type="InterPro" id="IPR029016">
    <property type="entry name" value="GAF-like_dom_sf"/>
</dbReference>